<protein>
    <recommendedName>
        <fullName evidence="4">EpsG family protein</fullName>
    </recommendedName>
</protein>
<dbReference type="STRING" id="212667.VFDL14_15710"/>
<sequence length="319" mass="36702">MNKITIDSNTALSLLLPLITLVVSLLLSSFYTGGDQVFYNKLYDTLGGMDFVSAFEYYQLHLNKVEVVYFIFTWVGGNLGFDKNSWFTLINVVFSFFYVCLFRRLGFSPFVIFLFFVTNFYFYVLFFAADRLKFGFLFLILALTVSSNRNRYVLILASVVGHVQMLILHSSFISIYISEKYKSKSFYLLNAKYFIPIAIIVIPLSIYISGHVANKIVSYIDNGGIQSVAKQLVFVVFSMYCCRNWLKVIFAYFPILVVSFIIGDERVTMFSYAIFMYFSLYKNRGLNIPTFILMSYFGFKSIVFVDRVISTGSGFVSVN</sequence>
<keyword evidence="1" id="KW-1133">Transmembrane helix</keyword>
<dbReference type="AlphaFoldDB" id="A0A066UX05"/>
<feature type="transmembrane region" description="Helical" evidence="1">
    <location>
        <begin position="152"/>
        <end position="177"/>
    </location>
</feature>
<proteinExistence type="predicted"/>
<evidence type="ECO:0008006" key="4">
    <source>
        <dbReference type="Google" id="ProtNLM"/>
    </source>
</evidence>
<evidence type="ECO:0000256" key="1">
    <source>
        <dbReference type="SAM" id="Phobius"/>
    </source>
</evidence>
<name>A0A066UX05_9VIBR</name>
<keyword evidence="1" id="KW-0812">Transmembrane</keyword>
<feature type="transmembrane region" description="Helical" evidence="1">
    <location>
        <begin position="110"/>
        <end position="129"/>
    </location>
</feature>
<feature type="transmembrane region" description="Helical" evidence="1">
    <location>
        <begin position="286"/>
        <end position="305"/>
    </location>
</feature>
<dbReference type="OrthoDB" id="6198094at2"/>
<keyword evidence="1" id="KW-0472">Membrane</keyword>
<dbReference type="Proteomes" id="UP000027219">
    <property type="component" value="Unassembled WGS sequence"/>
</dbReference>
<organism evidence="2 3">
    <name type="scientific">Vibrio fortis</name>
    <dbReference type="NCBI Taxonomy" id="212667"/>
    <lineage>
        <taxon>Bacteria</taxon>
        <taxon>Pseudomonadati</taxon>
        <taxon>Pseudomonadota</taxon>
        <taxon>Gammaproteobacteria</taxon>
        <taxon>Vibrionales</taxon>
        <taxon>Vibrionaceae</taxon>
        <taxon>Vibrio</taxon>
    </lineage>
</organism>
<feature type="transmembrane region" description="Helical" evidence="1">
    <location>
        <begin position="12"/>
        <end position="31"/>
    </location>
</feature>
<reference evidence="2 3" key="1">
    <citation type="submission" date="2014-02" db="EMBL/GenBank/DDBJ databases">
        <title>Vibrio fortis Dalian14 Genome Sequencing.</title>
        <authorList>
            <person name="Wang Y."/>
            <person name="Song L."/>
            <person name="Liu G."/>
            <person name="Ding J."/>
        </authorList>
    </citation>
    <scope>NUCLEOTIDE SEQUENCE [LARGE SCALE GENOMIC DNA]</scope>
    <source>
        <strain evidence="2 3">Dalian14</strain>
    </source>
</reference>
<accession>A0A066UX05</accession>
<evidence type="ECO:0000313" key="2">
    <source>
        <dbReference type="EMBL" id="KDN28694.1"/>
    </source>
</evidence>
<keyword evidence="3" id="KW-1185">Reference proteome</keyword>
<feature type="transmembrane region" description="Helical" evidence="1">
    <location>
        <begin position="189"/>
        <end position="208"/>
    </location>
</feature>
<evidence type="ECO:0000313" key="3">
    <source>
        <dbReference type="Proteomes" id="UP000027219"/>
    </source>
</evidence>
<comment type="caution">
    <text evidence="2">The sequence shown here is derived from an EMBL/GenBank/DDBJ whole genome shotgun (WGS) entry which is preliminary data.</text>
</comment>
<feature type="transmembrane region" description="Helical" evidence="1">
    <location>
        <begin position="85"/>
        <end position="103"/>
    </location>
</feature>
<gene>
    <name evidence="2" type="ORF">VFDL14_15710</name>
</gene>
<dbReference type="EMBL" id="JFFR01000018">
    <property type="protein sequence ID" value="KDN28694.1"/>
    <property type="molecule type" value="Genomic_DNA"/>
</dbReference>
<dbReference type="RefSeq" id="WP_032551209.1">
    <property type="nucleotide sequence ID" value="NZ_JFFR01000018.1"/>
</dbReference>